<sequence length="108" mass="11633">AGEHLQHRPDYQAAGVLQESVRQPQAQPALLLLGGLPLQGTLPGLHQPPHGDGSLLNHRHPQDRPGDSEEKEGGQATCGEQGHARTHSLLRHFPSGHPLQDLPVRGIQ</sequence>
<gene>
    <name evidence="2" type="ORF">EGW08_018189</name>
</gene>
<reference evidence="2 3" key="1">
    <citation type="submission" date="2019-01" db="EMBL/GenBank/DDBJ databases">
        <title>A draft genome assembly of the solar-powered sea slug Elysia chlorotica.</title>
        <authorList>
            <person name="Cai H."/>
            <person name="Li Q."/>
            <person name="Fang X."/>
            <person name="Li J."/>
            <person name="Curtis N.E."/>
            <person name="Altenburger A."/>
            <person name="Shibata T."/>
            <person name="Feng M."/>
            <person name="Maeda T."/>
            <person name="Schwartz J.A."/>
            <person name="Shigenobu S."/>
            <person name="Lundholm N."/>
            <person name="Nishiyama T."/>
            <person name="Yang H."/>
            <person name="Hasebe M."/>
            <person name="Li S."/>
            <person name="Pierce S.K."/>
            <person name="Wang J."/>
        </authorList>
    </citation>
    <scope>NUCLEOTIDE SEQUENCE [LARGE SCALE GENOMIC DNA]</scope>
    <source>
        <strain evidence="2">EC2010</strain>
        <tissue evidence="2">Whole organism of an adult</tissue>
    </source>
</reference>
<keyword evidence="3" id="KW-1185">Reference proteome</keyword>
<feature type="region of interest" description="Disordered" evidence="1">
    <location>
        <begin position="36"/>
        <end position="108"/>
    </location>
</feature>
<comment type="caution">
    <text evidence="2">The sequence shown here is derived from an EMBL/GenBank/DDBJ whole genome shotgun (WGS) entry which is preliminary data.</text>
</comment>
<dbReference type="Proteomes" id="UP000271974">
    <property type="component" value="Unassembled WGS sequence"/>
</dbReference>
<evidence type="ECO:0000313" key="2">
    <source>
        <dbReference type="EMBL" id="RUS74040.1"/>
    </source>
</evidence>
<dbReference type="EMBL" id="RQTK01000872">
    <property type="protein sequence ID" value="RUS74040.1"/>
    <property type="molecule type" value="Genomic_DNA"/>
</dbReference>
<evidence type="ECO:0000313" key="3">
    <source>
        <dbReference type="Proteomes" id="UP000271974"/>
    </source>
</evidence>
<evidence type="ECO:0000256" key="1">
    <source>
        <dbReference type="SAM" id="MobiDB-lite"/>
    </source>
</evidence>
<name>A0A3S1BST2_ELYCH</name>
<feature type="non-terminal residue" evidence="2">
    <location>
        <position position="108"/>
    </location>
</feature>
<feature type="compositionally biased region" description="Low complexity" evidence="1">
    <location>
        <begin position="36"/>
        <end position="48"/>
    </location>
</feature>
<dbReference type="AlphaFoldDB" id="A0A3S1BST2"/>
<feature type="non-terminal residue" evidence="2">
    <location>
        <position position="1"/>
    </location>
</feature>
<protein>
    <submittedName>
        <fullName evidence="2">Uncharacterized protein</fullName>
    </submittedName>
</protein>
<organism evidence="2 3">
    <name type="scientific">Elysia chlorotica</name>
    <name type="common">Eastern emerald elysia</name>
    <name type="synonym">Sea slug</name>
    <dbReference type="NCBI Taxonomy" id="188477"/>
    <lineage>
        <taxon>Eukaryota</taxon>
        <taxon>Metazoa</taxon>
        <taxon>Spiralia</taxon>
        <taxon>Lophotrochozoa</taxon>
        <taxon>Mollusca</taxon>
        <taxon>Gastropoda</taxon>
        <taxon>Heterobranchia</taxon>
        <taxon>Euthyneura</taxon>
        <taxon>Panpulmonata</taxon>
        <taxon>Sacoglossa</taxon>
        <taxon>Placobranchoidea</taxon>
        <taxon>Plakobranchidae</taxon>
        <taxon>Elysia</taxon>
    </lineage>
</organism>
<feature type="compositionally biased region" description="Basic and acidic residues" evidence="1">
    <location>
        <begin position="60"/>
        <end position="73"/>
    </location>
</feature>
<proteinExistence type="predicted"/>
<accession>A0A3S1BST2</accession>